<dbReference type="RefSeq" id="WP_021713338.1">
    <property type="nucleotide sequence ID" value="NZ_BATM01000019.1"/>
</dbReference>
<feature type="modified residue" description="N6-(pyridoxal phosphate)lysine" evidence="4">
    <location>
        <position position="182"/>
    </location>
</feature>
<dbReference type="AlphaFoldDB" id="U3CED5"/>
<gene>
    <name evidence="6" type="ORF">VEZ01S_19_00440</name>
</gene>
<dbReference type="InterPro" id="IPR015424">
    <property type="entry name" value="PyrdxlP-dep_Trfase"/>
</dbReference>
<dbReference type="GO" id="GO:0000271">
    <property type="term" value="P:polysaccharide biosynthetic process"/>
    <property type="evidence" value="ECO:0007669"/>
    <property type="project" value="TreeGrafter"/>
</dbReference>
<evidence type="ECO:0000256" key="3">
    <source>
        <dbReference type="PIRSR" id="PIRSR000390-1"/>
    </source>
</evidence>
<evidence type="ECO:0000256" key="1">
    <source>
        <dbReference type="ARBA" id="ARBA00022898"/>
    </source>
</evidence>
<feature type="active site" description="Proton acceptor" evidence="3">
    <location>
        <position position="182"/>
    </location>
</feature>
<evidence type="ECO:0000313" key="6">
    <source>
        <dbReference type="EMBL" id="GAD79629.1"/>
    </source>
</evidence>
<proteinExistence type="inferred from homology"/>
<dbReference type="eggNOG" id="COG0399">
    <property type="taxonomic scope" value="Bacteria"/>
</dbReference>
<organism evidence="6 7">
    <name type="scientific">Vibrio ezurae NBRC 102218</name>
    <dbReference type="NCBI Taxonomy" id="1219080"/>
    <lineage>
        <taxon>Bacteria</taxon>
        <taxon>Pseudomonadati</taxon>
        <taxon>Pseudomonadota</taxon>
        <taxon>Gammaproteobacteria</taxon>
        <taxon>Vibrionales</taxon>
        <taxon>Vibrionaceae</taxon>
        <taxon>Vibrio</taxon>
    </lineage>
</organism>
<evidence type="ECO:0000256" key="4">
    <source>
        <dbReference type="PIRSR" id="PIRSR000390-2"/>
    </source>
</evidence>
<dbReference type="OrthoDB" id="9804264at2"/>
<keyword evidence="1 4" id="KW-0663">Pyridoxal phosphate</keyword>
<dbReference type="CDD" id="cd00616">
    <property type="entry name" value="AHBA_syn"/>
    <property type="match status" value="1"/>
</dbReference>
<dbReference type="EMBL" id="BATM01000019">
    <property type="protein sequence ID" value="GAD79629.1"/>
    <property type="molecule type" value="Genomic_DNA"/>
</dbReference>
<dbReference type="Pfam" id="PF01041">
    <property type="entry name" value="DegT_DnrJ_EryC1"/>
    <property type="match status" value="1"/>
</dbReference>
<accession>U3CED5</accession>
<dbReference type="PANTHER" id="PTHR30244">
    <property type="entry name" value="TRANSAMINASE"/>
    <property type="match status" value="1"/>
</dbReference>
<reference evidence="6 7" key="1">
    <citation type="submission" date="2013-09" db="EMBL/GenBank/DDBJ databases">
        <title>Whole genome shotgun sequence of Vibrio ezurae NBRC 102218.</title>
        <authorList>
            <person name="Yoshida I."/>
            <person name="Hosoyama A."/>
            <person name="Numata M."/>
            <person name="Hashimoto M."/>
            <person name="Hosoyama Y."/>
            <person name="Tsuchikane K."/>
            <person name="Noguchi M."/>
            <person name="Hirakata S."/>
            <person name="Ichikawa N."/>
            <person name="Ohji S."/>
            <person name="Yamazoe A."/>
            <person name="Fujita N."/>
        </authorList>
    </citation>
    <scope>NUCLEOTIDE SEQUENCE [LARGE SCALE GENOMIC DNA]</scope>
    <source>
        <strain evidence="6 7">NBRC 102218</strain>
    </source>
</reference>
<evidence type="ECO:0000256" key="2">
    <source>
        <dbReference type="ARBA" id="ARBA00037999"/>
    </source>
</evidence>
<name>U3CED5_9VIBR</name>
<dbReference type="InterPro" id="IPR015421">
    <property type="entry name" value="PyrdxlP-dep_Trfase_major"/>
</dbReference>
<evidence type="ECO:0000256" key="5">
    <source>
        <dbReference type="RuleBase" id="RU004508"/>
    </source>
</evidence>
<keyword evidence="6" id="KW-0808">Transferase</keyword>
<dbReference type="Gene3D" id="3.40.640.10">
    <property type="entry name" value="Type I PLP-dependent aspartate aminotransferase-like (Major domain)"/>
    <property type="match status" value="1"/>
</dbReference>
<dbReference type="STRING" id="1219080.VEZ01S_19_00440"/>
<dbReference type="GO" id="GO:0030170">
    <property type="term" value="F:pyridoxal phosphate binding"/>
    <property type="evidence" value="ECO:0007669"/>
    <property type="project" value="TreeGrafter"/>
</dbReference>
<keyword evidence="7" id="KW-1185">Reference proteome</keyword>
<dbReference type="GO" id="GO:0008483">
    <property type="term" value="F:transaminase activity"/>
    <property type="evidence" value="ECO:0007669"/>
    <property type="project" value="UniProtKB-KW"/>
</dbReference>
<sequence>MIALNSPVKPNLKKLANLLEQINENGWYTNFGPLHQELTEKLEDYLGVKNLLLTNNGTSALQVAAHAIGSNSILSTPFSFVATVSAFKWQKDELAFADVDKQSLNLSPESVRLAYRKGCKADTLVATHVYGNPCDVEALDKLSEENNFQIIYDAAHAFGIKLGNDSVLKYGDASTLSFHATKIFHTVEGGAIVFKDRSNFEKAEEIINFGIRPGRGVVDVGINAKMNEYQAAVGLVNLEEIDNILSHRAELFHMYCEGLKDIVDLPLWHPEANANGAYMPILLQSKEELSVVTKGLLERNIQSRHYFEPSLDKIFVDSHNYGSKNSTSASERILCLPMHAHLQKVDIKKVLLELRDIL</sequence>
<dbReference type="PIRSF" id="PIRSF000390">
    <property type="entry name" value="PLP_StrS"/>
    <property type="match status" value="1"/>
</dbReference>
<dbReference type="SUPFAM" id="SSF53383">
    <property type="entry name" value="PLP-dependent transferases"/>
    <property type="match status" value="1"/>
</dbReference>
<evidence type="ECO:0000313" key="7">
    <source>
        <dbReference type="Proteomes" id="UP000016562"/>
    </source>
</evidence>
<keyword evidence="6" id="KW-0032">Aminotransferase</keyword>
<dbReference type="InterPro" id="IPR000653">
    <property type="entry name" value="DegT/StrS_aminotransferase"/>
</dbReference>
<comment type="similarity">
    <text evidence="2 5">Belongs to the DegT/DnrJ/EryC1 family.</text>
</comment>
<dbReference type="PANTHER" id="PTHR30244:SF9">
    <property type="entry name" value="PROTEIN RV3402C"/>
    <property type="match status" value="1"/>
</dbReference>
<dbReference type="Proteomes" id="UP000016562">
    <property type="component" value="Unassembled WGS sequence"/>
</dbReference>
<protein>
    <submittedName>
        <fullName evidence="6">Putative aminotransferase</fullName>
    </submittedName>
</protein>
<comment type="caution">
    <text evidence="6">The sequence shown here is derived from an EMBL/GenBank/DDBJ whole genome shotgun (WGS) entry which is preliminary data.</text>
</comment>